<dbReference type="PANTHER" id="PTHR30408">
    <property type="entry name" value="TYPE-1 RESTRICTION ENZYME ECOKI SPECIFICITY PROTEIN"/>
    <property type="match status" value="1"/>
</dbReference>
<dbReference type="REBASE" id="815591">
    <property type="entry name" value="S.DspVB142ORF6785P"/>
</dbReference>
<protein>
    <recommendedName>
        <fullName evidence="4">Restriction endonuclease subunit S</fullName>
    </recommendedName>
</protein>
<keyword evidence="2" id="KW-0238">DNA-binding</keyword>
<gene>
    <name evidence="3" type="ORF">WDJ50_06790</name>
</gene>
<keyword evidence="1" id="KW-0680">Restriction system</keyword>
<sequence length="471" mass="52738">MKVGNPERPVTSAWLTKEAHRLDAPPFLSGAVEARILLDKLQAPKQPLKEVTQDIYHAGRESRTWVTDPAYGVPFMSSSDILTADLSTLPLISKKQVKRNPRFLIKTGWTLITRSGTVGRMAFARPEMDGLACSEHVLRVVPNPDVIPPGYLYAYLSSRFGKTLVTSGTYGAIIQHIEPEHIADLQVPRFGREFEEKVHALVSEASGLLSQFSDSIKNATAMALESNGLTHLSNSDWHEKGRDLGFETKFTVRSIRALNYNPRHTQIIQSLKSLPHTALCNVTVPGSLKSGPRFKRIDAEPEHSYMLIGQRDVFSVEPEGRWISKNATSDDVLIPAGSTVMAAQGTLGEDEVYCRPVFVWSTGAEYAYSQHFLRIIPDPNRIYPGYLFAFLRSEYAFRMFRSISIGTKLQGNHPEFLAELPIPLPSEEVQKAIHDQVVAAHEKRWKAVRLEQEARQLVEQAIEQNFVPSNP</sequence>
<dbReference type="SUPFAM" id="SSF116734">
    <property type="entry name" value="DNA methylase specificity domain"/>
    <property type="match status" value="2"/>
</dbReference>
<evidence type="ECO:0000256" key="2">
    <source>
        <dbReference type="ARBA" id="ARBA00023125"/>
    </source>
</evidence>
<dbReference type="AlphaFoldDB" id="A0AAU6Q5A5"/>
<dbReference type="NCBIfam" id="NF047740">
    <property type="entry name" value="antiphage_MADS5"/>
    <property type="match status" value="1"/>
</dbReference>
<dbReference type="Gene3D" id="3.90.220.20">
    <property type="entry name" value="DNA methylase specificity domains"/>
    <property type="match status" value="2"/>
</dbReference>
<dbReference type="CDD" id="cd17256">
    <property type="entry name" value="RMtype1_S_EcoJA65PI-TRD1-CR1_like"/>
    <property type="match status" value="1"/>
</dbReference>
<dbReference type="GO" id="GO:0009307">
    <property type="term" value="P:DNA restriction-modification system"/>
    <property type="evidence" value="ECO:0007669"/>
    <property type="project" value="UniProtKB-KW"/>
</dbReference>
<evidence type="ECO:0000256" key="1">
    <source>
        <dbReference type="ARBA" id="ARBA00022747"/>
    </source>
</evidence>
<dbReference type="EMBL" id="CP149782">
    <property type="protein sequence ID" value="WYF45813.1"/>
    <property type="molecule type" value="Genomic_DNA"/>
</dbReference>
<reference evidence="3" key="1">
    <citation type="submission" date="2024-03" db="EMBL/GenBank/DDBJ databases">
        <title>Deinococcus weizhi sp. nov., isolated from human skin.</title>
        <authorList>
            <person name="Wei Z."/>
            <person name="Tian F."/>
            <person name="Yang C."/>
            <person name="Xin L.T."/>
            <person name="Wen Z.J."/>
            <person name="Lan K.C."/>
            <person name="Yu L."/>
            <person name="Zhe W."/>
            <person name="Dan F.D."/>
            <person name="Jun W."/>
            <person name="Rui Z."/>
            <person name="Yong X.J."/>
            <person name="Ting Y."/>
            <person name="Wei X."/>
            <person name="Xu Z.G."/>
            <person name="Xin Z."/>
            <person name="Dong F.G."/>
            <person name="Ni X.M."/>
            <person name="Zheng M.G."/>
            <person name="Chun Y."/>
            <person name="Qian W.X."/>
        </authorList>
    </citation>
    <scope>NUCLEOTIDE SEQUENCE</scope>
    <source>
        <strain evidence="3">VB142</strain>
    </source>
</reference>
<organism evidence="3">
    <name type="scientific">Deinococcus sp. VB142</name>
    <dbReference type="NCBI Taxonomy" id="3112952"/>
    <lineage>
        <taxon>Bacteria</taxon>
        <taxon>Thermotogati</taxon>
        <taxon>Deinococcota</taxon>
        <taxon>Deinococci</taxon>
        <taxon>Deinococcales</taxon>
        <taxon>Deinococcaceae</taxon>
        <taxon>Deinococcus</taxon>
    </lineage>
</organism>
<dbReference type="InterPro" id="IPR052021">
    <property type="entry name" value="Type-I_RS_S_subunit"/>
</dbReference>
<dbReference type="RefSeq" id="WP_339097140.1">
    <property type="nucleotide sequence ID" value="NZ_CP149782.1"/>
</dbReference>
<name>A0AAU6Q5A5_9DEIO</name>
<evidence type="ECO:0000313" key="3">
    <source>
        <dbReference type="EMBL" id="WYF45813.1"/>
    </source>
</evidence>
<dbReference type="GO" id="GO:0003677">
    <property type="term" value="F:DNA binding"/>
    <property type="evidence" value="ECO:0007669"/>
    <property type="project" value="UniProtKB-KW"/>
</dbReference>
<proteinExistence type="predicted"/>
<evidence type="ECO:0008006" key="4">
    <source>
        <dbReference type="Google" id="ProtNLM"/>
    </source>
</evidence>
<dbReference type="InterPro" id="IPR044946">
    <property type="entry name" value="Restrct_endonuc_typeI_TRD_sf"/>
</dbReference>
<accession>A0AAU6Q5A5</accession>
<dbReference type="PANTHER" id="PTHR30408:SF12">
    <property type="entry name" value="TYPE I RESTRICTION ENZYME MJAVIII SPECIFICITY SUBUNIT"/>
    <property type="match status" value="1"/>
</dbReference>